<evidence type="ECO:0000259" key="1">
    <source>
        <dbReference type="Pfam" id="PF01841"/>
    </source>
</evidence>
<feature type="domain" description="Transglutaminase-like" evidence="1">
    <location>
        <begin position="437"/>
        <end position="529"/>
    </location>
</feature>
<comment type="caution">
    <text evidence="2">The sequence shown here is derived from an EMBL/GenBank/DDBJ whole genome shotgun (WGS) entry which is preliminary data.</text>
</comment>
<name>A0A166FM38_9EURY</name>
<proteinExistence type="predicted"/>
<evidence type="ECO:0000313" key="3">
    <source>
        <dbReference type="Proteomes" id="UP000077275"/>
    </source>
</evidence>
<dbReference type="Proteomes" id="UP000077275">
    <property type="component" value="Unassembled WGS sequence"/>
</dbReference>
<organism evidence="2 3">
    <name type="scientific">Methanobrevibacter cuticularis</name>
    <dbReference type="NCBI Taxonomy" id="47311"/>
    <lineage>
        <taxon>Archaea</taxon>
        <taxon>Methanobacteriati</taxon>
        <taxon>Methanobacteriota</taxon>
        <taxon>Methanomada group</taxon>
        <taxon>Methanobacteria</taxon>
        <taxon>Methanobacteriales</taxon>
        <taxon>Methanobacteriaceae</taxon>
        <taxon>Methanobrevibacter</taxon>
    </lineage>
</organism>
<dbReference type="InterPro" id="IPR038765">
    <property type="entry name" value="Papain-like_cys_pep_sf"/>
</dbReference>
<dbReference type="InterPro" id="IPR002931">
    <property type="entry name" value="Transglutaminase-like"/>
</dbReference>
<keyword evidence="3" id="KW-1185">Reference proteome</keyword>
<dbReference type="SUPFAM" id="SSF54001">
    <property type="entry name" value="Cysteine proteinases"/>
    <property type="match status" value="1"/>
</dbReference>
<dbReference type="EMBL" id="LWMW01000003">
    <property type="protein sequence ID" value="KZX17821.1"/>
    <property type="molecule type" value="Genomic_DNA"/>
</dbReference>
<dbReference type="PANTHER" id="PTHR33490">
    <property type="entry name" value="BLR5614 PROTEIN-RELATED"/>
    <property type="match status" value="1"/>
</dbReference>
<accession>A0A166FM38</accession>
<dbReference type="PATRIC" id="fig|47311.3.peg.6"/>
<dbReference type="AlphaFoldDB" id="A0A166FM38"/>
<dbReference type="Pfam" id="PF01841">
    <property type="entry name" value="Transglut_core"/>
    <property type="match status" value="1"/>
</dbReference>
<dbReference type="Gene3D" id="3.10.620.30">
    <property type="match status" value="1"/>
</dbReference>
<gene>
    <name evidence="2" type="ORF">MBCUT_00050</name>
</gene>
<evidence type="ECO:0000313" key="2">
    <source>
        <dbReference type="EMBL" id="KZX17821.1"/>
    </source>
</evidence>
<protein>
    <submittedName>
        <fullName evidence="2">Transglutaminase-like superfamily protein</fullName>
    </submittedName>
</protein>
<sequence>MSKVNFVNNKAKIFSLGVKAPKYVIKGDKVVVESYLTCGDNLLNAIYTTTNNVVKDGLSINKSNKASGVTMIIEANNKKYTSKSSSAGVAEIKIPTLSSAVSSSLKITVLYDKKGEPKKKATVKVSYKSLKKSYLTNIKSSLKKLKVSDYKGYSKVLNYEKQIKQYLKDVKKSKLSKTNKNDFNKLANKVLSSINTKKTKSLSALNKTINSKRTFASSSEKKSYSSQLKDLKKTIYNSKDLTKKSKKNKITEVNKLINKVNKLQIQSRTPFSTTTYEGSTKVVTKWSDLIKAKNDHTEITAKVVTNKNITVDYKINYHGIVGNEVFNLSTYTYYIYPNFTEVGQKTISVDDQVQWILLSNNNLKEKYRWNYQNSTTYKFYKGTKEVFKYDKNGKLISSVKYYNQPVTETLHKVVQEDFSKYVLPSEFSESNNPEIIELANRIKANCSDKSDFAVANAILKWVQYSIKYEEYGNTMQGALETLHSKFGNCADQAHLTVALLRAVNIPAKYTSKIANISGSIKGHAWSNTLLTSFSIEYGIPFHFDDNWICAQPTADPTDPKNPALVILHDNKGKIIYQGNIKLGWHLSDPEWCTIEAIEYYTSYILDTFKLVNISGTWYIAFQNITVDGIEKVYWGNV</sequence>
<reference evidence="2 3" key="1">
    <citation type="submission" date="2016-04" db="EMBL/GenBank/DDBJ databases">
        <title>Genome sequence of Methanobrevibacter cuticularis DSM 11139.</title>
        <authorList>
            <person name="Poehlein A."/>
            <person name="Seedorf H."/>
            <person name="Daniel R."/>
        </authorList>
    </citation>
    <scope>NUCLEOTIDE SEQUENCE [LARGE SCALE GENOMIC DNA]</scope>
    <source>
        <strain evidence="2 3">DSM 11139</strain>
    </source>
</reference>